<organism evidence="2 3">
    <name type="scientific">Ensete ventricosum</name>
    <name type="common">Abyssinian banana</name>
    <name type="synonym">Musa ensete</name>
    <dbReference type="NCBI Taxonomy" id="4639"/>
    <lineage>
        <taxon>Eukaryota</taxon>
        <taxon>Viridiplantae</taxon>
        <taxon>Streptophyta</taxon>
        <taxon>Embryophyta</taxon>
        <taxon>Tracheophyta</taxon>
        <taxon>Spermatophyta</taxon>
        <taxon>Magnoliopsida</taxon>
        <taxon>Liliopsida</taxon>
        <taxon>Zingiberales</taxon>
        <taxon>Musaceae</taxon>
        <taxon>Ensete</taxon>
    </lineage>
</organism>
<dbReference type="AlphaFoldDB" id="A0A427A756"/>
<sequence>MQLKAIKARPARFLRLVLPLVGLLEDFGLRRGGAVGGDGTGESGLHLRGGEGVPAVGHGVEEGGGSLADESAVPVGPGVGQRVGQAGVAAEDGSTPVAEEIGYGSQGADDGGYGIGVGTPVPEDNGNGDEDGSA</sequence>
<evidence type="ECO:0000313" key="3">
    <source>
        <dbReference type="Proteomes" id="UP000287651"/>
    </source>
</evidence>
<accession>A0A427A756</accession>
<name>A0A427A756_ENSVE</name>
<dbReference type="EMBL" id="AMZH03003516">
    <property type="protein sequence ID" value="RRT72080.1"/>
    <property type="molecule type" value="Genomic_DNA"/>
</dbReference>
<proteinExistence type="predicted"/>
<gene>
    <name evidence="2" type="ORF">B296_00027370</name>
</gene>
<protein>
    <submittedName>
        <fullName evidence="2">Uncharacterized protein</fullName>
    </submittedName>
</protein>
<evidence type="ECO:0000313" key="2">
    <source>
        <dbReference type="EMBL" id="RRT72080.1"/>
    </source>
</evidence>
<reference evidence="2 3" key="1">
    <citation type="journal article" date="2014" name="Agronomy (Basel)">
        <title>A Draft Genome Sequence for Ensete ventricosum, the Drought-Tolerant Tree Against Hunger.</title>
        <authorList>
            <person name="Harrison J."/>
            <person name="Moore K.A."/>
            <person name="Paszkiewicz K."/>
            <person name="Jones T."/>
            <person name="Grant M."/>
            <person name="Ambacheew D."/>
            <person name="Muzemil S."/>
            <person name="Studholme D.J."/>
        </authorList>
    </citation>
    <scope>NUCLEOTIDE SEQUENCE [LARGE SCALE GENOMIC DNA]</scope>
</reference>
<feature type="region of interest" description="Disordered" evidence="1">
    <location>
        <begin position="40"/>
        <end position="134"/>
    </location>
</feature>
<feature type="compositionally biased region" description="Low complexity" evidence="1">
    <location>
        <begin position="72"/>
        <end position="90"/>
    </location>
</feature>
<comment type="caution">
    <text evidence="2">The sequence shown here is derived from an EMBL/GenBank/DDBJ whole genome shotgun (WGS) entry which is preliminary data.</text>
</comment>
<evidence type="ECO:0000256" key="1">
    <source>
        <dbReference type="SAM" id="MobiDB-lite"/>
    </source>
</evidence>
<dbReference type="Proteomes" id="UP000287651">
    <property type="component" value="Unassembled WGS sequence"/>
</dbReference>